<evidence type="ECO:0000313" key="2">
    <source>
        <dbReference type="Proteomes" id="UP000002526"/>
    </source>
</evidence>
<reference evidence="2" key="1">
    <citation type="journal article" date="2002" name="DNA Res.">
        <title>Complete genomic sequence of nitrogen-fixing symbiotic bacterium Bradyrhizobium japonicum USDA110.</title>
        <authorList>
            <person name="Kaneko T."/>
            <person name="Nakamura Y."/>
            <person name="Sato S."/>
            <person name="Minamisawa K."/>
            <person name="Uchiumi T."/>
            <person name="Sasamoto S."/>
            <person name="Watanabe A."/>
            <person name="Idesawa K."/>
            <person name="Iriguchi M."/>
            <person name="Kawashima K."/>
            <person name="Kohara M."/>
            <person name="Matsumoto M."/>
            <person name="Shimpo S."/>
            <person name="Tsuruoka H."/>
            <person name="Wada T."/>
            <person name="Yamada M."/>
            <person name="Tabata S."/>
        </authorList>
    </citation>
    <scope>NUCLEOTIDE SEQUENCE [LARGE SCALE GENOMIC DNA]</scope>
    <source>
        <strain evidence="2">JCM 10833 / BCRC 13528 / IAM 13628 / NBRC 14792 / USDA 110</strain>
    </source>
</reference>
<proteinExistence type="predicted"/>
<dbReference type="eggNOG" id="ENOG503118N">
    <property type="taxonomic scope" value="Bacteria"/>
</dbReference>
<organism evidence="1 2">
    <name type="scientific">Bradyrhizobium diazoefficiens (strain JCM 10833 / BCRC 13528 / IAM 13628 / NBRC 14792 / USDA 110)</name>
    <dbReference type="NCBI Taxonomy" id="224911"/>
    <lineage>
        <taxon>Bacteria</taxon>
        <taxon>Pseudomonadati</taxon>
        <taxon>Pseudomonadota</taxon>
        <taxon>Alphaproteobacteria</taxon>
        <taxon>Hyphomicrobiales</taxon>
        <taxon>Nitrobacteraceae</taxon>
        <taxon>Bradyrhizobium</taxon>
    </lineage>
</organism>
<gene>
    <name evidence="1" type="ordered locus">bsl4522</name>
</gene>
<dbReference type="AlphaFoldDB" id="Q89LM1"/>
<keyword evidence="2" id="KW-1185">Reference proteome</keyword>
<name>Q89LM1_BRADU</name>
<evidence type="ECO:0000313" key="1">
    <source>
        <dbReference type="EMBL" id="BAC49787.1"/>
    </source>
</evidence>
<protein>
    <submittedName>
        <fullName evidence="1">Bsl4522 protein</fullName>
    </submittedName>
</protein>
<dbReference type="HOGENOM" id="CLU_2767685_0_0_5"/>
<accession>Q89LM1</accession>
<dbReference type="EnsemblBacteria" id="BAC49787">
    <property type="protein sequence ID" value="BAC49787"/>
    <property type="gene ID" value="BAC49787"/>
</dbReference>
<sequence>MVTHWTPAALVCDARSDRLKLPERPVLKEVMLAARASASGPRTVTFKRMGQEDPRAYQTHQCRNRLDHR</sequence>
<dbReference type="KEGG" id="bja:bsl4522"/>
<dbReference type="InParanoid" id="Q89LM1"/>
<dbReference type="OrthoDB" id="8243725at2"/>
<dbReference type="EMBL" id="BA000040">
    <property type="protein sequence ID" value="BAC49787.1"/>
    <property type="molecule type" value="Genomic_DNA"/>
</dbReference>
<dbReference type="Proteomes" id="UP000002526">
    <property type="component" value="Chromosome"/>
</dbReference>